<comment type="caution">
    <text evidence="2">The sequence shown here is derived from an EMBL/GenBank/DDBJ whole genome shotgun (WGS) entry which is preliminary data.</text>
</comment>
<dbReference type="Proteomes" id="UP001165685">
    <property type="component" value="Unassembled WGS sequence"/>
</dbReference>
<sequence>MREPYRAGPGITTLPSDLPIPGLGLQPVNGYLATGREPVLVDSGMPVDAAAFEAMLWTYVDPDDLRWVVVTHDDRDHTGALMRILRAAPRARLVTSPVSAVRLTEEFSLPEGRVVTANPGGRLETADRVLSFHRPPMFDSPGTLAVVDSATGSLFASDSFGTVLPGPAEHPFDHGEECFFSGFSVLNRAIAPWTAMVDQKRFDTAVAAIRGLRPRRMLSAHAPPMEGGLDRLYAAMAELPLLPPWLPEADLEGALDASAP</sequence>
<dbReference type="RefSeq" id="WP_270675460.1">
    <property type="nucleotide sequence ID" value="NZ_JAQFWP010000002.1"/>
</dbReference>
<evidence type="ECO:0000313" key="2">
    <source>
        <dbReference type="EMBL" id="MDA2803215.1"/>
    </source>
</evidence>
<dbReference type="InterPro" id="IPR036866">
    <property type="entry name" value="RibonucZ/Hydroxyglut_hydro"/>
</dbReference>
<protein>
    <submittedName>
        <fullName evidence="2">MBL fold metallo-hydrolase</fullName>
    </submittedName>
</protein>
<dbReference type="SUPFAM" id="SSF56281">
    <property type="entry name" value="Metallo-hydrolase/oxidoreductase"/>
    <property type="match status" value="1"/>
</dbReference>
<name>A0ABT4TET1_9ACTN</name>
<dbReference type="PANTHER" id="PTHR43717:SF1">
    <property type="entry name" value="ANAEROBIC NITRIC OXIDE REDUCTASE FLAVORUBREDOXIN"/>
    <property type="match status" value="1"/>
</dbReference>
<organism evidence="2 3">
    <name type="scientific">Nocardiopsis suaedae</name>
    <dbReference type="NCBI Taxonomy" id="3018444"/>
    <lineage>
        <taxon>Bacteria</taxon>
        <taxon>Bacillati</taxon>
        <taxon>Actinomycetota</taxon>
        <taxon>Actinomycetes</taxon>
        <taxon>Streptosporangiales</taxon>
        <taxon>Nocardiopsidaceae</taxon>
        <taxon>Nocardiopsis</taxon>
    </lineage>
</organism>
<proteinExistence type="predicted"/>
<accession>A0ABT4TET1</accession>
<dbReference type="SMART" id="SM00849">
    <property type="entry name" value="Lactamase_B"/>
    <property type="match status" value="1"/>
</dbReference>
<keyword evidence="3" id="KW-1185">Reference proteome</keyword>
<dbReference type="InterPro" id="IPR001279">
    <property type="entry name" value="Metallo-B-lactamas"/>
</dbReference>
<gene>
    <name evidence="2" type="ORF">O4U47_01715</name>
</gene>
<evidence type="ECO:0000313" key="3">
    <source>
        <dbReference type="Proteomes" id="UP001165685"/>
    </source>
</evidence>
<reference evidence="2" key="1">
    <citation type="submission" date="2023-01" db="EMBL/GenBank/DDBJ databases">
        <title>Draft genome sequence of Nocardiopsis sp. LSu2-4 isolated from halophytes.</title>
        <authorList>
            <person name="Duangmal K."/>
            <person name="Chantavorakit T."/>
        </authorList>
    </citation>
    <scope>NUCLEOTIDE SEQUENCE</scope>
    <source>
        <strain evidence="2">LSu2-4</strain>
    </source>
</reference>
<dbReference type="Pfam" id="PF19583">
    <property type="entry name" value="ODP"/>
    <property type="match status" value="1"/>
</dbReference>
<evidence type="ECO:0000259" key="1">
    <source>
        <dbReference type="SMART" id="SM00849"/>
    </source>
</evidence>
<dbReference type="Gene3D" id="3.60.15.10">
    <property type="entry name" value="Ribonuclease Z/Hydroxyacylglutathione hydrolase-like"/>
    <property type="match status" value="1"/>
</dbReference>
<dbReference type="InterPro" id="IPR045761">
    <property type="entry name" value="ODP_dom"/>
</dbReference>
<dbReference type="PANTHER" id="PTHR43717">
    <property type="entry name" value="ANAEROBIC NITRIC OXIDE REDUCTASE FLAVORUBREDOXIN"/>
    <property type="match status" value="1"/>
</dbReference>
<feature type="domain" description="Metallo-beta-lactamase" evidence="1">
    <location>
        <begin position="27"/>
        <end position="221"/>
    </location>
</feature>
<dbReference type="EMBL" id="JAQFWP010000002">
    <property type="protein sequence ID" value="MDA2803215.1"/>
    <property type="molecule type" value="Genomic_DNA"/>
</dbReference>